<accession>D2XAA0</accession>
<gene>
    <name evidence="1" type="ORF">MAR_ORF092</name>
</gene>
<organism evidence="1 2">
    <name type="scientific">Marseillevirus marseillevirus</name>
    <name type="common">GBM</name>
    <dbReference type="NCBI Taxonomy" id="694581"/>
    <lineage>
        <taxon>Viruses</taxon>
        <taxon>Varidnaviria</taxon>
        <taxon>Bamfordvirae</taxon>
        <taxon>Nucleocytoviricota</taxon>
        <taxon>Megaviricetes</taxon>
        <taxon>Pimascovirales</taxon>
        <taxon>Pimascovirales incertae sedis</taxon>
        <taxon>Marseilleviridae</taxon>
        <taxon>Marseillevirus</taxon>
        <taxon>Marseillevirus massiliense</taxon>
    </lineage>
</organism>
<dbReference type="Proteomes" id="UP000029780">
    <property type="component" value="Segment"/>
</dbReference>
<evidence type="ECO:0000313" key="1">
    <source>
        <dbReference type="EMBL" id="ADB03877.1"/>
    </source>
</evidence>
<keyword evidence="1" id="KW-0238">DNA-binding</keyword>
<dbReference type="KEGG" id="vg:8746329"/>
<sequence>MESILIDDIFELLEEVYDIDREELVVEKREYRHVISVLHNFPALELSICPPGKYPLCTWKEVRIIGSPVFFDRKGEFQRDGLQDWLHRQLSCSSSAAKFYAERSKRMRKEKEQFLEMLRYSPGGEGYLEAKEHFERLQ</sequence>
<reference evidence="1 2" key="1">
    <citation type="journal article" date="2009" name="Proc. Natl. Acad. Sci. U.S.A.">
        <title>Giant Marseillevirus highlights the role of amoebae as a melting pot in emergence of chimeric microorganisms.</title>
        <authorList>
            <person name="Boyer M."/>
            <person name="Yutin N."/>
            <person name="Pagnier I."/>
            <person name="Barrassi L."/>
            <person name="Fournous G."/>
            <person name="Espinosa L."/>
            <person name="Robert C."/>
            <person name="Azza S."/>
            <person name="Sun S."/>
            <person name="Rossmann M.G."/>
            <person name="Suzan-Monti M."/>
            <person name="La Scola B."/>
            <person name="Koonin E.V."/>
            <person name="Raoult D."/>
        </authorList>
    </citation>
    <scope>NUCLEOTIDE SEQUENCE [LARGE SCALE GENOMIC DNA]</scope>
    <source>
        <strain evidence="1 2">T19</strain>
    </source>
</reference>
<dbReference type="RefSeq" id="YP_003406839.1">
    <property type="nucleotide sequence ID" value="NC_013756.1"/>
</dbReference>
<evidence type="ECO:0000313" key="2">
    <source>
        <dbReference type="Proteomes" id="UP000029780"/>
    </source>
</evidence>
<dbReference type="GO" id="GO:0003677">
    <property type="term" value="F:DNA binding"/>
    <property type="evidence" value="ECO:0007669"/>
    <property type="project" value="UniProtKB-KW"/>
</dbReference>
<name>D2XAA0_GBMV</name>
<organismHost>
    <name type="scientific">Acanthamoeba</name>
    <dbReference type="NCBI Taxonomy" id="5754"/>
</organismHost>
<dbReference type="EMBL" id="GU071086">
    <property type="protein sequence ID" value="ADB03877.1"/>
    <property type="molecule type" value="Genomic_DNA"/>
</dbReference>
<keyword evidence="2" id="KW-1185">Reference proteome</keyword>
<proteinExistence type="predicted"/>
<dbReference type="GeneID" id="8746329"/>
<dbReference type="OrthoDB" id="40510at10239"/>
<protein>
    <submittedName>
        <fullName evidence="1">HTH-containing DNA-binding protein</fullName>
    </submittedName>
</protein>